<dbReference type="PANTHER" id="PTHR44757">
    <property type="entry name" value="DIGUANYLATE CYCLASE DGCP"/>
    <property type="match status" value="1"/>
</dbReference>
<keyword evidence="5" id="KW-1185">Reference proteome</keyword>
<name>A0A1I1DXW7_9ACTN</name>
<dbReference type="AlphaFoldDB" id="A0A1I1DXW7"/>
<reference evidence="4 5" key="1">
    <citation type="submission" date="2016-10" db="EMBL/GenBank/DDBJ databases">
        <authorList>
            <person name="de Groot N.N."/>
        </authorList>
    </citation>
    <scope>NUCLEOTIDE SEQUENCE [LARGE SCALE GENOMIC DNA]</scope>
    <source>
        <strain evidence="4 5">CGMCC 1.7056</strain>
    </source>
</reference>
<evidence type="ECO:0000313" key="4">
    <source>
        <dbReference type="EMBL" id="SFB79909.1"/>
    </source>
</evidence>
<dbReference type="InterPro" id="IPR001633">
    <property type="entry name" value="EAL_dom"/>
</dbReference>
<dbReference type="SMART" id="SM00052">
    <property type="entry name" value="EAL"/>
    <property type="match status" value="1"/>
</dbReference>
<proteinExistence type="predicted"/>
<dbReference type="Gene3D" id="3.30.70.270">
    <property type="match status" value="1"/>
</dbReference>
<dbReference type="Proteomes" id="UP000198832">
    <property type="component" value="Unassembled WGS sequence"/>
</dbReference>
<dbReference type="CDD" id="cd01948">
    <property type="entry name" value="EAL"/>
    <property type="match status" value="1"/>
</dbReference>
<dbReference type="PROSITE" id="PS50883">
    <property type="entry name" value="EAL"/>
    <property type="match status" value="1"/>
</dbReference>
<evidence type="ECO:0000313" key="5">
    <source>
        <dbReference type="Proteomes" id="UP000198832"/>
    </source>
</evidence>
<dbReference type="InterPro" id="IPR000160">
    <property type="entry name" value="GGDEF_dom"/>
</dbReference>
<dbReference type="Pfam" id="PF00990">
    <property type="entry name" value="GGDEF"/>
    <property type="match status" value="1"/>
</dbReference>
<feature type="transmembrane region" description="Helical" evidence="1">
    <location>
        <begin position="147"/>
        <end position="164"/>
    </location>
</feature>
<organism evidence="4 5">
    <name type="scientific">Nocardioides terrae</name>
    <dbReference type="NCBI Taxonomy" id="574651"/>
    <lineage>
        <taxon>Bacteria</taxon>
        <taxon>Bacillati</taxon>
        <taxon>Actinomycetota</taxon>
        <taxon>Actinomycetes</taxon>
        <taxon>Propionibacteriales</taxon>
        <taxon>Nocardioidaceae</taxon>
        <taxon>Nocardioides</taxon>
    </lineage>
</organism>
<dbReference type="RefSeq" id="WP_091119843.1">
    <property type="nucleotide sequence ID" value="NZ_FOLB01000001.1"/>
</dbReference>
<dbReference type="InterPro" id="IPR043128">
    <property type="entry name" value="Rev_trsase/Diguanyl_cyclase"/>
</dbReference>
<dbReference type="PROSITE" id="PS50887">
    <property type="entry name" value="GGDEF"/>
    <property type="match status" value="1"/>
</dbReference>
<keyword evidence="1" id="KW-0812">Transmembrane</keyword>
<feature type="transmembrane region" description="Helical" evidence="1">
    <location>
        <begin position="44"/>
        <end position="61"/>
    </location>
</feature>
<dbReference type="CDD" id="cd01949">
    <property type="entry name" value="GGDEF"/>
    <property type="match status" value="1"/>
</dbReference>
<dbReference type="InterPro" id="IPR052155">
    <property type="entry name" value="Biofilm_reg_signaling"/>
</dbReference>
<evidence type="ECO:0000256" key="1">
    <source>
        <dbReference type="SAM" id="Phobius"/>
    </source>
</evidence>
<feature type="transmembrane region" description="Helical" evidence="1">
    <location>
        <begin position="185"/>
        <end position="205"/>
    </location>
</feature>
<dbReference type="Gene3D" id="3.20.20.450">
    <property type="entry name" value="EAL domain"/>
    <property type="match status" value="1"/>
</dbReference>
<keyword evidence="1" id="KW-1133">Transmembrane helix</keyword>
<feature type="transmembrane region" description="Helical" evidence="1">
    <location>
        <begin position="115"/>
        <end position="135"/>
    </location>
</feature>
<dbReference type="InterPro" id="IPR035919">
    <property type="entry name" value="EAL_sf"/>
</dbReference>
<dbReference type="SMART" id="SM00267">
    <property type="entry name" value="GGDEF"/>
    <property type="match status" value="1"/>
</dbReference>
<feature type="transmembrane region" description="Helical" evidence="1">
    <location>
        <begin position="13"/>
        <end position="32"/>
    </location>
</feature>
<evidence type="ECO:0000259" key="2">
    <source>
        <dbReference type="PROSITE" id="PS50883"/>
    </source>
</evidence>
<accession>A0A1I1DXW7</accession>
<dbReference type="Pfam" id="PF00563">
    <property type="entry name" value="EAL"/>
    <property type="match status" value="1"/>
</dbReference>
<keyword evidence="1" id="KW-0472">Membrane</keyword>
<dbReference type="SUPFAM" id="SSF55073">
    <property type="entry name" value="Nucleotide cyclase"/>
    <property type="match status" value="1"/>
</dbReference>
<feature type="domain" description="GGDEF" evidence="3">
    <location>
        <begin position="375"/>
        <end position="506"/>
    </location>
</feature>
<gene>
    <name evidence="4" type="ORF">SAMN04487968_101565</name>
</gene>
<dbReference type="SUPFAM" id="SSF141868">
    <property type="entry name" value="EAL domain-like"/>
    <property type="match status" value="1"/>
</dbReference>
<dbReference type="STRING" id="574651.SAMN04487968_101565"/>
<dbReference type="InterPro" id="IPR029787">
    <property type="entry name" value="Nucleotide_cyclase"/>
</dbReference>
<dbReference type="NCBIfam" id="TIGR00254">
    <property type="entry name" value="GGDEF"/>
    <property type="match status" value="1"/>
</dbReference>
<dbReference type="EMBL" id="FOLB01000001">
    <property type="protein sequence ID" value="SFB79909.1"/>
    <property type="molecule type" value="Genomic_DNA"/>
</dbReference>
<sequence>MAGTAPRRATLELLFNSLVCCAGLVVATVAAVSAVSSGETVPPLLAVGGILLTVLVARFPVLFDRGEGGTVEIGFDSTVLIFMLCTLDESAALVVWSLGVLATQIASEKRVAAKLFNIGVGILGGAIAALILAATPKSDGLATAHELLAVAVAATAYFSTDLLLSAVSLTIRGGQFRNHVLQRQTVLAIACFVPFDMLGYLAAIVYRATPWWTLSLLCAPLVSLLVATRAVTRGEENSRRLSALFDAAVRAQTLTTRGEVEEALVDDARRLLRLPQVDVRPTPPGKGEIGAEVRGGKETTWLVAKALDRARSTSYADEQALKALAAVADEALSRLDLIEEKVHVARHDPLTDLPNRGILLDRVSRALEAAHADARWVALLFIDLDDFKPVNDRFGHDAGDAVLVELADRLRTAVGGAGTVARLGGDEFAVLFEDLPPREVETACEHLLAIIADDLHVGGSTFTIEASAGIAFAESDDTATGLVRKADLAMYAAKAKGEGGVEKYVRAMGQSRLERLDLIDDLRSAIAGGEINVVYQPIIAVETGRIVGAEALARWSRDGVPIPPDVFITAAEDAGLIVDLGDHVLRRVAADVATLRSHIDGPFLMTVNISARQLREATFVDSVRSAIAAMHGVTLVLEITERQGIDLDPIVLSRMEAICAAGARLAVDDFGVGFSSISYLHDLPVHYIKADAALAQDIAVDERARALLRSVIAMGRTLGLGVVIEGIESDDQLAALGNDTGELTAQGYLMYRPMVLDRLAATIAVDRDVNAQAPQDHRWRGVKALVEASA</sequence>
<dbReference type="PANTHER" id="PTHR44757:SF2">
    <property type="entry name" value="BIOFILM ARCHITECTURE MAINTENANCE PROTEIN MBAA"/>
    <property type="match status" value="1"/>
</dbReference>
<evidence type="ECO:0000259" key="3">
    <source>
        <dbReference type="PROSITE" id="PS50887"/>
    </source>
</evidence>
<dbReference type="OrthoDB" id="23692at2"/>
<feature type="domain" description="EAL" evidence="2">
    <location>
        <begin position="515"/>
        <end position="767"/>
    </location>
</feature>
<protein>
    <submittedName>
        <fullName evidence="4">Diguanylate cyclase (GGDEF) domain-containing protein</fullName>
    </submittedName>
</protein>